<organism evidence="2 3">
    <name type="scientific">Arenimonas fontis</name>
    <dbReference type="NCBI Taxonomy" id="2608255"/>
    <lineage>
        <taxon>Bacteria</taxon>
        <taxon>Pseudomonadati</taxon>
        <taxon>Pseudomonadota</taxon>
        <taxon>Gammaproteobacteria</taxon>
        <taxon>Lysobacterales</taxon>
        <taxon>Lysobacteraceae</taxon>
        <taxon>Arenimonas</taxon>
    </lineage>
</organism>
<keyword evidence="1" id="KW-0472">Membrane</keyword>
<comment type="caution">
    <text evidence="2">The sequence shown here is derived from an EMBL/GenBank/DDBJ whole genome shotgun (WGS) entry which is preliminary data.</text>
</comment>
<dbReference type="AlphaFoldDB" id="A0A5B2ZDJ4"/>
<feature type="transmembrane region" description="Helical" evidence="1">
    <location>
        <begin position="76"/>
        <end position="97"/>
    </location>
</feature>
<evidence type="ECO:0000313" key="2">
    <source>
        <dbReference type="EMBL" id="KAA2286089.1"/>
    </source>
</evidence>
<name>A0A5B2ZDJ4_9GAMM</name>
<reference evidence="2 3" key="2">
    <citation type="submission" date="2019-09" db="EMBL/GenBank/DDBJ databases">
        <authorList>
            <person name="Mazur A."/>
        </authorList>
    </citation>
    <scope>NUCLEOTIDE SEQUENCE [LARGE SCALE GENOMIC DNA]</scope>
    <source>
        <strain evidence="2 3">3729k</strain>
    </source>
</reference>
<dbReference type="Proteomes" id="UP000322165">
    <property type="component" value="Unassembled WGS sequence"/>
</dbReference>
<dbReference type="EMBL" id="VUOD01000001">
    <property type="protein sequence ID" value="KAA2286089.1"/>
    <property type="molecule type" value="Genomic_DNA"/>
</dbReference>
<evidence type="ECO:0000313" key="3">
    <source>
        <dbReference type="Proteomes" id="UP000322165"/>
    </source>
</evidence>
<proteinExistence type="predicted"/>
<evidence type="ECO:0000256" key="1">
    <source>
        <dbReference type="SAM" id="Phobius"/>
    </source>
</evidence>
<keyword evidence="1" id="KW-0812">Transmembrane</keyword>
<gene>
    <name evidence="2" type="ORF">F0415_00885</name>
</gene>
<reference evidence="2 3" key="1">
    <citation type="submission" date="2019-09" db="EMBL/GenBank/DDBJ databases">
        <title>Arenimonas chukotkensis sp. nov., a bacterium isolated from Chukotka hot spring, Arctic region, Russia.</title>
        <authorList>
            <person name="Zayulina K.S."/>
            <person name="Prokofeva M.I."/>
            <person name="Elcheninov A.G."/>
            <person name="Novikov A."/>
            <person name="Kochetkova T.V."/>
            <person name="Kublanov I.V."/>
        </authorList>
    </citation>
    <scope>NUCLEOTIDE SEQUENCE [LARGE SCALE GENOMIC DNA]</scope>
    <source>
        <strain evidence="2 3">3729k</strain>
    </source>
</reference>
<accession>A0A5B2ZDJ4</accession>
<sequence>MQTGPGSLLIFLMLGLTGSAGPAHFGFRVLAHRLQLDRRLPFAPGTEDGGLAYSWWLMRWGHAGVADAGLRSLGNIVAVSGWLCLAGALGVLVLILLQ</sequence>
<keyword evidence="1" id="KW-1133">Transmembrane helix</keyword>
<dbReference type="RefSeq" id="WP_149859308.1">
    <property type="nucleotide sequence ID" value="NZ_VUOD01000001.1"/>
</dbReference>
<protein>
    <submittedName>
        <fullName evidence="2">Uncharacterized protein</fullName>
    </submittedName>
</protein>
<keyword evidence="3" id="KW-1185">Reference proteome</keyword>